<comment type="caution">
    <text evidence="2">The sequence shown here is derived from an EMBL/GenBank/DDBJ whole genome shotgun (WGS) entry which is preliminary data.</text>
</comment>
<evidence type="ECO:0000313" key="2">
    <source>
        <dbReference type="EMBL" id="KXT16225.1"/>
    </source>
</evidence>
<dbReference type="Proteomes" id="UP000073492">
    <property type="component" value="Unassembled WGS sequence"/>
</dbReference>
<organism evidence="2 3">
    <name type="scientific">Pseudocercospora musae</name>
    <dbReference type="NCBI Taxonomy" id="113226"/>
    <lineage>
        <taxon>Eukaryota</taxon>
        <taxon>Fungi</taxon>
        <taxon>Dikarya</taxon>
        <taxon>Ascomycota</taxon>
        <taxon>Pezizomycotina</taxon>
        <taxon>Dothideomycetes</taxon>
        <taxon>Dothideomycetidae</taxon>
        <taxon>Mycosphaerellales</taxon>
        <taxon>Mycosphaerellaceae</taxon>
        <taxon>Pseudocercospora</taxon>
    </lineage>
</organism>
<accession>A0A139INH3</accession>
<evidence type="ECO:0000256" key="1">
    <source>
        <dbReference type="SAM" id="MobiDB-lite"/>
    </source>
</evidence>
<reference evidence="2 3" key="1">
    <citation type="submission" date="2015-07" db="EMBL/GenBank/DDBJ databases">
        <title>Comparative genomics of the Sigatoka disease complex on banana suggests a link between parallel evolutionary changes in Pseudocercospora fijiensis and Pseudocercospora eumusae and increased virulence on the banana host.</title>
        <authorList>
            <person name="Chang T.-C."/>
            <person name="Salvucci A."/>
            <person name="Crous P.W."/>
            <person name="Stergiopoulos I."/>
        </authorList>
    </citation>
    <scope>NUCLEOTIDE SEQUENCE [LARGE SCALE GENOMIC DNA]</scope>
    <source>
        <strain evidence="2 3">CBS 116634</strain>
    </source>
</reference>
<evidence type="ECO:0000313" key="3">
    <source>
        <dbReference type="Proteomes" id="UP000073492"/>
    </source>
</evidence>
<feature type="compositionally biased region" description="Basic and acidic residues" evidence="1">
    <location>
        <begin position="10"/>
        <end position="21"/>
    </location>
</feature>
<protein>
    <submittedName>
        <fullName evidence="2">Uncharacterized protein</fullName>
    </submittedName>
</protein>
<feature type="region of interest" description="Disordered" evidence="1">
    <location>
        <begin position="1"/>
        <end position="26"/>
    </location>
</feature>
<gene>
    <name evidence="2" type="ORF">AC579_6938</name>
</gene>
<sequence length="94" mass="10764">MTESVRSKPPKRERERERDRIMVGGSQQCKCGTGTLDLIQYTPSFPHYTRRPASLGSQSAWRTAQSRRPRVSKSFTMLWTLHLVSVEPVCLRAS</sequence>
<dbReference type="AlphaFoldDB" id="A0A139INH3"/>
<proteinExistence type="predicted"/>
<dbReference type="EMBL" id="LFZO01000042">
    <property type="protein sequence ID" value="KXT16225.1"/>
    <property type="molecule type" value="Genomic_DNA"/>
</dbReference>
<keyword evidence="3" id="KW-1185">Reference proteome</keyword>
<name>A0A139INH3_9PEZI</name>